<keyword evidence="3" id="KW-1185">Reference proteome</keyword>
<protein>
    <submittedName>
        <fullName evidence="2">Uncharacterized protein</fullName>
    </submittedName>
</protein>
<comment type="caution">
    <text evidence="2">The sequence shown here is derived from an EMBL/GenBank/DDBJ whole genome shotgun (WGS) entry which is preliminary data.</text>
</comment>
<dbReference type="AlphaFoldDB" id="A0AAV3QVR4"/>
<proteinExistence type="predicted"/>
<evidence type="ECO:0000313" key="2">
    <source>
        <dbReference type="EMBL" id="GAA0167625.1"/>
    </source>
</evidence>
<evidence type="ECO:0000313" key="3">
    <source>
        <dbReference type="Proteomes" id="UP001454036"/>
    </source>
</evidence>
<reference evidence="2 3" key="1">
    <citation type="submission" date="2024-01" db="EMBL/GenBank/DDBJ databases">
        <title>The complete chloroplast genome sequence of Lithospermum erythrorhizon: insights into the phylogenetic relationship among Boraginaceae species and the maternal lineages of purple gromwells.</title>
        <authorList>
            <person name="Okada T."/>
            <person name="Watanabe K."/>
        </authorList>
    </citation>
    <scope>NUCLEOTIDE SEQUENCE [LARGE SCALE GENOMIC DNA]</scope>
</reference>
<evidence type="ECO:0000256" key="1">
    <source>
        <dbReference type="SAM" id="MobiDB-lite"/>
    </source>
</evidence>
<sequence>MGKEPVEDNRGQNPEPKRRSALDSIRAPNMAYSQAEFPRGIAFSHLQGDLRLRKEVKEGKIEYLTPLETSAGNVFLEIVDKRLLLRSPRQKAPQTKRNMNPYLKLGMSRTHVRPVATLLVGFTSDAKAWTSIKAQALADFMVDCTYEPKGATPKLINLVEATKERVLYVDGQELPVARGAEILFWSPKDFSDFVTWSMSPGKESRRRQTIPVGDGRVWDPPGFQHGRMGGRESLLDERGNG</sequence>
<dbReference type="Proteomes" id="UP001454036">
    <property type="component" value="Unassembled WGS sequence"/>
</dbReference>
<accession>A0AAV3QVR4</accession>
<name>A0AAV3QVR4_LITER</name>
<feature type="region of interest" description="Disordered" evidence="1">
    <location>
        <begin position="1"/>
        <end position="24"/>
    </location>
</feature>
<dbReference type="EMBL" id="BAABME010006162">
    <property type="protein sequence ID" value="GAA0167625.1"/>
    <property type="molecule type" value="Genomic_DNA"/>
</dbReference>
<gene>
    <name evidence="2" type="ORF">LIER_22512</name>
</gene>
<feature type="compositionally biased region" description="Basic and acidic residues" evidence="1">
    <location>
        <begin position="229"/>
        <end position="241"/>
    </location>
</feature>
<feature type="region of interest" description="Disordered" evidence="1">
    <location>
        <begin position="202"/>
        <end position="241"/>
    </location>
</feature>
<organism evidence="2 3">
    <name type="scientific">Lithospermum erythrorhizon</name>
    <name type="common">Purple gromwell</name>
    <name type="synonym">Lithospermum officinale var. erythrorhizon</name>
    <dbReference type="NCBI Taxonomy" id="34254"/>
    <lineage>
        <taxon>Eukaryota</taxon>
        <taxon>Viridiplantae</taxon>
        <taxon>Streptophyta</taxon>
        <taxon>Embryophyta</taxon>
        <taxon>Tracheophyta</taxon>
        <taxon>Spermatophyta</taxon>
        <taxon>Magnoliopsida</taxon>
        <taxon>eudicotyledons</taxon>
        <taxon>Gunneridae</taxon>
        <taxon>Pentapetalae</taxon>
        <taxon>asterids</taxon>
        <taxon>lamiids</taxon>
        <taxon>Boraginales</taxon>
        <taxon>Boraginaceae</taxon>
        <taxon>Boraginoideae</taxon>
        <taxon>Lithospermeae</taxon>
        <taxon>Lithospermum</taxon>
    </lineage>
</organism>
<feature type="compositionally biased region" description="Basic and acidic residues" evidence="1">
    <location>
        <begin position="1"/>
        <end position="21"/>
    </location>
</feature>